<gene>
    <name evidence="1" type="ORF">TUM4630_21280</name>
</gene>
<sequence>MHAQKIDYQQDKLLLENFSHPTVYLWLKLDASGKVTTPFWLQRCLEDYIIKAHQ</sequence>
<reference evidence="1 2" key="1">
    <citation type="submission" date="2021-05" db="EMBL/GenBank/DDBJ databases">
        <title>Molecular characterization for Shewanella algae harboring chromosomal blaOXA-55-like strains isolated from clinical and environment sample.</title>
        <authorList>
            <person name="Ohama Y."/>
            <person name="Aoki K."/>
            <person name="Harada S."/>
            <person name="Moriya K."/>
            <person name="Ishii Y."/>
            <person name="Tateda K."/>
        </authorList>
    </citation>
    <scope>NUCLEOTIDE SEQUENCE [LARGE SCALE GENOMIC DNA]</scope>
    <source>
        <strain evidence="1 2">LMG 23746</strain>
    </source>
</reference>
<evidence type="ECO:0000313" key="2">
    <source>
        <dbReference type="Proteomes" id="UP000761574"/>
    </source>
</evidence>
<organism evidence="1 2">
    <name type="scientific">Shewanella algidipiscicola</name>
    <dbReference type="NCBI Taxonomy" id="614070"/>
    <lineage>
        <taxon>Bacteria</taxon>
        <taxon>Pseudomonadati</taxon>
        <taxon>Pseudomonadota</taxon>
        <taxon>Gammaproteobacteria</taxon>
        <taxon>Alteromonadales</taxon>
        <taxon>Shewanellaceae</taxon>
        <taxon>Shewanella</taxon>
    </lineage>
</organism>
<dbReference type="RefSeq" id="WP_249038115.1">
    <property type="nucleotide sequence ID" value="NZ_BPFB01000022.1"/>
</dbReference>
<evidence type="ECO:0000313" key="1">
    <source>
        <dbReference type="EMBL" id="GIU47382.1"/>
    </source>
</evidence>
<proteinExistence type="predicted"/>
<dbReference type="Proteomes" id="UP000761574">
    <property type="component" value="Unassembled WGS sequence"/>
</dbReference>
<comment type="caution">
    <text evidence="1">The sequence shown here is derived from an EMBL/GenBank/DDBJ whole genome shotgun (WGS) entry which is preliminary data.</text>
</comment>
<name>A0ABQ4PIJ3_9GAMM</name>
<accession>A0ABQ4PIJ3</accession>
<dbReference type="EMBL" id="BPFB01000022">
    <property type="protein sequence ID" value="GIU47382.1"/>
    <property type="molecule type" value="Genomic_DNA"/>
</dbReference>
<keyword evidence="2" id="KW-1185">Reference proteome</keyword>
<protein>
    <submittedName>
        <fullName evidence="1">Uncharacterized protein</fullName>
    </submittedName>
</protein>